<keyword evidence="3" id="KW-1185">Reference proteome</keyword>
<reference evidence="2" key="1">
    <citation type="journal article" date="2020" name="Stud. Mycol.">
        <title>101 Dothideomycetes genomes: a test case for predicting lifestyles and emergence of pathogens.</title>
        <authorList>
            <person name="Haridas S."/>
            <person name="Albert R."/>
            <person name="Binder M."/>
            <person name="Bloem J."/>
            <person name="Labutti K."/>
            <person name="Salamov A."/>
            <person name="Andreopoulos B."/>
            <person name="Baker S."/>
            <person name="Barry K."/>
            <person name="Bills G."/>
            <person name="Bluhm B."/>
            <person name="Cannon C."/>
            <person name="Castanera R."/>
            <person name="Culley D."/>
            <person name="Daum C."/>
            <person name="Ezra D."/>
            <person name="Gonzalez J."/>
            <person name="Henrissat B."/>
            <person name="Kuo A."/>
            <person name="Liang C."/>
            <person name="Lipzen A."/>
            <person name="Lutzoni F."/>
            <person name="Magnuson J."/>
            <person name="Mondo S."/>
            <person name="Nolan M."/>
            <person name="Ohm R."/>
            <person name="Pangilinan J."/>
            <person name="Park H.-J."/>
            <person name="Ramirez L."/>
            <person name="Alfaro M."/>
            <person name="Sun H."/>
            <person name="Tritt A."/>
            <person name="Yoshinaga Y."/>
            <person name="Zwiers L.-H."/>
            <person name="Turgeon B."/>
            <person name="Goodwin S."/>
            <person name="Spatafora J."/>
            <person name="Crous P."/>
            <person name="Grigoriev I."/>
        </authorList>
    </citation>
    <scope>NUCLEOTIDE SEQUENCE</scope>
    <source>
        <strain evidence="2">CBS 113818</strain>
    </source>
</reference>
<dbReference type="Pfam" id="PF06985">
    <property type="entry name" value="HET"/>
    <property type="match status" value="1"/>
</dbReference>
<dbReference type="OrthoDB" id="2958217at2759"/>
<organism evidence="2 3">
    <name type="scientific">Ophiobolus disseminans</name>
    <dbReference type="NCBI Taxonomy" id="1469910"/>
    <lineage>
        <taxon>Eukaryota</taxon>
        <taxon>Fungi</taxon>
        <taxon>Dikarya</taxon>
        <taxon>Ascomycota</taxon>
        <taxon>Pezizomycotina</taxon>
        <taxon>Dothideomycetes</taxon>
        <taxon>Pleosporomycetidae</taxon>
        <taxon>Pleosporales</taxon>
        <taxon>Pleosporineae</taxon>
        <taxon>Phaeosphaeriaceae</taxon>
        <taxon>Ophiobolus</taxon>
    </lineage>
</organism>
<dbReference type="AlphaFoldDB" id="A0A6A6ZIJ8"/>
<dbReference type="PANTHER" id="PTHR33112:SF1">
    <property type="entry name" value="HETEROKARYON INCOMPATIBILITY DOMAIN-CONTAINING PROTEIN"/>
    <property type="match status" value="1"/>
</dbReference>
<dbReference type="EMBL" id="MU006240">
    <property type="protein sequence ID" value="KAF2820563.1"/>
    <property type="molecule type" value="Genomic_DNA"/>
</dbReference>
<accession>A0A6A6ZIJ8</accession>
<sequence>MGESTDTQHAKCAYCPSMNFEDTPHNVASANQELFHTPCQRCDGIKNQDNLQLCEWCVHLRRRHVLRCYSRSTTFGDICGIMLDPFREESLECDFCQWVSGYLFESYPDLDLDNEFGKYGGIGLKFPSYRFMSEGLERDEFCMQYAHDYAVGNYPNNADVNVNIHLSRSQSSDAFEMRRGYRGFIGRINWSLIRKFLAADLRSTRESAGFNSNLFVQPIDMISDILIIDVACYSLTRLPMGSKYVALSYVWGPVVPGQIQLTTLSFPGLQDTNSLVNIGLPTTIMDAIEVCRKLDQKYLWVDSLCNCPGRYDTPESKAAQLDQMARIYQQANFTTIALAGDDASYGLPGTFRSVKPHRAFKTSYKTASDGHEAGINEASMRHLYFTDHGAYYIDWGAKDNKEVKVYQESTGEHTLQGPFAGLRSEAYAAMVEWYTRKTLTFPNDILRAFSRVLNDFHRSRTAYSLPWGDFDRAILWWPAMGTGMARPSKDADVLPSWSWISVSGMKQFTTVSQKHTGWLIGPIQPRASSCCLVRSNLPKTRICARRNCTPDHYGNRLTNRCPTYTAYWQDAFASYDNNTLFSASDRTAGAIAGRLLMHSQRASFTLDRSKEVDFIWPIDNGVEAGSCMYGFDKCFIRSTTGRLVGEVHFDQHDAQRLVSSQGGPVDFVALSMAPRKEDLYKIDFDEEAVGEPWRNDLCGCPCHRKGSGDDESAYCTDGFQHIEECYDHPDYFTLLPYLPDLERENDASEPTFETVAIPKHFAAVSYFNDSEYLMQEWWDPPAL</sequence>
<evidence type="ECO:0000313" key="3">
    <source>
        <dbReference type="Proteomes" id="UP000799424"/>
    </source>
</evidence>
<feature type="domain" description="Heterokaryon incompatibility" evidence="1">
    <location>
        <begin position="244"/>
        <end position="364"/>
    </location>
</feature>
<name>A0A6A6ZIJ8_9PLEO</name>
<dbReference type="Proteomes" id="UP000799424">
    <property type="component" value="Unassembled WGS sequence"/>
</dbReference>
<dbReference type="PANTHER" id="PTHR33112">
    <property type="entry name" value="DOMAIN PROTEIN, PUTATIVE-RELATED"/>
    <property type="match status" value="1"/>
</dbReference>
<gene>
    <name evidence="2" type="ORF">CC86DRAFT_428281</name>
</gene>
<evidence type="ECO:0000259" key="1">
    <source>
        <dbReference type="Pfam" id="PF06985"/>
    </source>
</evidence>
<evidence type="ECO:0000313" key="2">
    <source>
        <dbReference type="EMBL" id="KAF2820563.1"/>
    </source>
</evidence>
<dbReference type="InterPro" id="IPR010730">
    <property type="entry name" value="HET"/>
</dbReference>
<proteinExistence type="predicted"/>
<protein>
    <recommendedName>
        <fullName evidence="1">Heterokaryon incompatibility domain-containing protein</fullName>
    </recommendedName>
</protein>